<dbReference type="STRING" id="230819.A0A5C3L664"/>
<dbReference type="Proteomes" id="UP000307440">
    <property type="component" value="Unassembled WGS sequence"/>
</dbReference>
<keyword evidence="4" id="KW-0479">Metal-binding</keyword>
<comment type="subunit">
    <text evidence="12">Heterohexamer.</text>
</comment>
<evidence type="ECO:0000256" key="3">
    <source>
        <dbReference type="ARBA" id="ARBA00022448"/>
    </source>
</evidence>
<accession>A0A5C3L664</accession>
<reference evidence="14 15" key="1">
    <citation type="journal article" date="2019" name="Nat. Ecol. Evol.">
        <title>Megaphylogeny resolves global patterns of mushroom evolution.</title>
        <authorList>
            <person name="Varga T."/>
            <person name="Krizsan K."/>
            <person name="Foldi C."/>
            <person name="Dima B."/>
            <person name="Sanchez-Garcia M."/>
            <person name="Sanchez-Ramirez S."/>
            <person name="Szollosi G.J."/>
            <person name="Szarkandi J.G."/>
            <person name="Papp V."/>
            <person name="Albert L."/>
            <person name="Andreopoulos W."/>
            <person name="Angelini C."/>
            <person name="Antonin V."/>
            <person name="Barry K.W."/>
            <person name="Bougher N.L."/>
            <person name="Buchanan P."/>
            <person name="Buyck B."/>
            <person name="Bense V."/>
            <person name="Catcheside P."/>
            <person name="Chovatia M."/>
            <person name="Cooper J."/>
            <person name="Damon W."/>
            <person name="Desjardin D."/>
            <person name="Finy P."/>
            <person name="Geml J."/>
            <person name="Haridas S."/>
            <person name="Hughes K."/>
            <person name="Justo A."/>
            <person name="Karasinski D."/>
            <person name="Kautmanova I."/>
            <person name="Kiss B."/>
            <person name="Kocsube S."/>
            <person name="Kotiranta H."/>
            <person name="LaButti K.M."/>
            <person name="Lechner B.E."/>
            <person name="Liimatainen K."/>
            <person name="Lipzen A."/>
            <person name="Lukacs Z."/>
            <person name="Mihaltcheva S."/>
            <person name="Morgado L.N."/>
            <person name="Niskanen T."/>
            <person name="Noordeloos M.E."/>
            <person name="Ohm R.A."/>
            <person name="Ortiz-Santana B."/>
            <person name="Ovrebo C."/>
            <person name="Racz N."/>
            <person name="Riley R."/>
            <person name="Savchenko A."/>
            <person name="Shiryaev A."/>
            <person name="Soop K."/>
            <person name="Spirin V."/>
            <person name="Szebenyi C."/>
            <person name="Tomsovsky M."/>
            <person name="Tulloss R.E."/>
            <person name="Uehling J."/>
            <person name="Grigoriev I.V."/>
            <person name="Vagvolgyi C."/>
            <person name="Papp T."/>
            <person name="Martin F.M."/>
            <person name="Miettinen O."/>
            <person name="Hibbett D.S."/>
            <person name="Nagy L.G."/>
        </authorList>
    </citation>
    <scope>NUCLEOTIDE SEQUENCE [LARGE SCALE GENOMIC DNA]</scope>
    <source>
        <strain evidence="14 15">CBS 121175</strain>
    </source>
</reference>
<comment type="domain">
    <text evidence="12">The twin CX3C motif contains 4 conserved Cys residues that form 2 disulfide bonds in the mitochondrial intermembrane space.</text>
</comment>
<dbReference type="GO" id="GO:0015031">
    <property type="term" value="P:protein transport"/>
    <property type="evidence" value="ECO:0007669"/>
    <property type="project" value="UniProtKB-KW"/>
</dbReference>
<sequence>MAAKKEAMMRQVQMETDVAQAQELMNTSTEKCFTRCIVNPGTDLSAKDKACLASCFDKFLETFNVVGRTYTARITKERQAQHHNLSS</sequence>
<evidence type="ECO:0000256" key="4">
    <source>
        <dbReference type="ARBA" id="ARBA00022723"/>
    </source>
</evidence>
<evidence type="ECO:0000256" key="9">
    <source>
        <dbReference type="ARBA" id="ARBA00023128"/>
    </source>
</evidence>
<dbReference type="AlphaFoldDB" id="A0A5C3L664"/>
<dbReference type="Pfam" id="PF02953">
    <property type="entry name" value="zf-Tim10_DDP"/>
    <property type="match status" value="1"/>
</dbReference>
<keyword evidence="11 12" id="KW-0143">Chaperone</keyword>
<evidence type="ECO:0000256" key="12">
    <source>
        <dbReference type="RuleBase" id="RU367043"/>
    </source>
</evidence>
<dbReference type="GO" id="GO:0042719">
    <property type="term" value="C:mitochondrial intermembrane space chaperone complex"/>
    <property type="evidence" value="ECO:0007669"/>
    <property type="project" value="UniProtKB-ARBA"/>
</dbReference>
<keyword evidence="5 12" id="KW-0999">Mitochondrion inner membrane</keyword>
<keyword evidence="15" id="KW-1185">Reference proteome</keyword>
<evidence type="ECO:0000256" key="8">
    <source>
        <dbReference type="ARBA" id="ARBA00023010"/>
    </source>
</evidence>
<comment type="function">
    <text evidence="12">Mitochondrial intermembrane chaperone that participates in the import and insertion of some multi-pass transmembrane proteins into the mitochondrial inner membrane. Also required for the transfer of beta-barrel precursors from the TOM complex to the sorting and assembly machinery (SAM complex) of the outer membrane. Acts as a chaperone-like protein that protects the hydrophobic precursors from aggregation and guide them through the mitochondrial intermembrane space.</text>
</comment>
<dbReference type="GO" id="GO:0045039">
    <property type="term" value="P:protein insertion into mitochondrial inner membrane"/>
    <property type="evidence" value="ECO:0007669"/>
    <property type="project" value="UniProtKB-ARBA"/>
</dbReference>
<dbReference type="InterPro" id="IPR004217">
    <property type="entry name" value="Tim10-like"/>
</dbReference>
<keyword evidence="10 12" id="KW-1015">Disulfide bond</keyword>
<dbReference type="Gene3D" id="1.10.287.810">
    <property type="entry name" value="Mitochondrial import inner membrane translocase subunit tim13 like domains"/>
    <property type="match status" value="1"/>
</dbReference>
<gene>
    <name evidence="14" type="ORF">FA15DRAFT_665702</name>
</gene>
<evidence type="ECO:0000259" key="13">
    <source>
        <dbReference type="Pfam" id="PF02953"/>
    </source>
</evidence>
<organism evidence="14 15">
    <name type="scientific">Coprinopsis marcescibilis</name>
    <name type="common">Agaric fungus</name>
    <name type="synonym">Psathyrella marcescibilis</name>
    <dbReference type="NCBI Taxonomy" id="230819"/>
    <lineage>
        <taxon>Eukaryota</taxon>
        <taxon>Fungi</taxon>
        <taxon>Dikarya</taxon>
        <taxon>Basidiomycota</taxon>
        <taxon>Agaricomycotina</taxon>
        <taxon>Agaricomycetes</taxon>
        <taxon>Agaricomycetidae</taxon>
        <taxon>Agaricales</taxon>
        <taxon>Agaricineae</taxon>
        <taxon>Psathyrellaceae</taxon>
        <taxon>Coprinopsis</taxon>
    </lineage>
</organism>
<evidence type="ECO:0000256" key="1">
    <source>
        <dbReference type="ARBA" id="ARBA00004137"/>
    </source>
</evidence>
<comment type="similarity">
    <text evidence="2 12">Belongs to the small Tim family.</text>
</comment>
<protein>
    <recommendedName>
        <fullName evidence="12">Mitochondrial import inner membrane translocase subunit</fullName>
    </recommendedName>
</protein>
<dbReference type="GO" id="GO:0005743">
    <property type="term" value="C:mitochondrial inner membrane"/>
    <property type="evidence" value="ECO:0007669"/>
    <property type="project" value="UniProtKB-SubCell"/>
</dbReference>
<keyword evidence="6" id="KW-0862">Zinc</keyword>
<comment type="subcellular location">
    <subcellularLocation>
        <location evidence="1 12">Mitochondrion inner membrane</location>
        <topology evidence="1 12">Peripheral membrane protein</topology>
        <orientation evidence="1 12">Intermembrane side</orientation>
    </subcellularLocation>
</comment>
<keyword evidence="7 12" id="KW-0653">Protein transport</keyword>
<dbReference type="OrthoDB" id="7813104at2759"/>
<dbReference type="FunFam" id="1.10.287.810:FF:000001">
    <property type="entry name" value="mitochondrial import inner membrane translocase subunit TIM13"/>
    <property type="match status" value="1"/>
</dbReference>
<evidence type="ECO:0000256" key="7">
    <source>
        <dbReference type="ARBA" id="ARBA00022927"/>
    </source>
</evidence>
<dbReference type="InterPro" id="IPR035427">
    <property type="entry name" value="Tim10-like_dom_sf"/>
</dbReference>
<evidence type="ECO:0000256" key="6">
    <source>
        <dbReference type="ARBA" id="ARBA00022833"/>
    </source>
</evidence>
<evidence type="ECO:0000313" key="14">
    <source>
        <dbReference type="EMBL" id="TFK28208.1"/>
    </source>
</evidence>
<keyword evidence="9 12" id="KW-0496">Mitochondrion</keyword>
<evidence type="ECO:0000256" key="5">
    <source>
        <dbReference type="ARBA" id="ARBA00022792"/>
    </source>
</evidence>
<proteinExistence type="inferred from homology"/>
<keyword evidence="5 12" id="KW-0472">Membrane</keyword>
<keyword evidence="8 12" id="KW-0811">Translocation</keyword>
<dbReference type="GO" id="GO:0046872">
    <property type="term" value="F:metal ion binding"/>
    <property type="evidence" value="ECO:0007669"/>
    <property type="project" value="UniProtKB-KW"/>
</dbReference>
<evidence type="ECO:0000313" key="15">
    <source>
        <dbReference type="Proteomes" id="UP000307440"/>
    </source>
</evidence>
<dbReference type="EMBL" id="ML210158">
    <property type="protein sequence ID" value="TFK28208.1"/>
    <property type="molecule type" value="Genomic_DNA"/>
</dbReference>
<name>A0A5C3L664_COPMA</name>
<evidence type="ECO:0000256" key="2">
    <source>
        <dbReference type="ARBA" id="ARBA00006720"/>
    </source>
</evidence>
<evidence type="ECO:0000256" key="10">
    <source>
        <dbReference type="ARBA" id="ARBA00023157"/>
    </source>
</evidence>
<keyword evidence="3 12" id="KW-0813">Transport</keyword>
<feature type="domain" description="Tim10-like" evidence="13">
    <location>
        <begin position="11"/>
        <end position="71"/>
    </location>
</feature>
<dbReference type="SUPFAM" id="SSF144122">
    <property type="entry name" value="Tim10-like"/>
    <property type="match status" value="1"/>
</dbReference>
<evidence type="ECO:0000256" key="11">
    <source>
        <dbReference type="ARBA" id="ARBA00023186"/>
    </source>
</evidence>